<dbReference type="Gene3D" id="3.40.50.300">
    <property type="entry name" value="P-loop containing nucleotide triphosphate hydrolases"/>
    <property type="match status" value="1"/>
</dbReference>
<dbReference type="InterPro" id="IPR027417">
    <property type="entry name" value="P-loop_NTPase"/>
</dbReference>
<feature type="domain" description="AAA" evidence="1">
    <location>
        <begin position="1"/>
        <end position="175"/>
    </location>
</feature>
<dbReference type="RefSeq" id="WP_344802938.1">
    <property type="nucleotide sequence ID" value="NZ_BAABBO010000001.1"/>
</dbReference>
<dbReference type="PANTHER" id="PTHR13696:SF52">
    <property type="entry name" value="PARA FAMILY PROTEIN CT_582"/>
    <property type="match status" value="1"/>
</dbReference>
<dbReference type="EMBL" id="BAABBO010000001">
    <property type="protein sequence ID" value="GAA3948782.1"/>
    <property type="molecule type" value="Genomic_DNA"/>
</dbReference>
<evidence type="ECO:0000259" key="1">
    <source>
        <dbReference type="Pfam" id="PF13614"/>
    </source>
</evidence>
<evidence type="ECO:0000313" key="2">
    <source>
        <dbReference type="EMBL" id="GAA3948782.1"/>
    </source>
</evidence>
<gene>
    <name evidence="2" type="ORF">GCM10022278_04990</name>
</gene>
<name>A0ABP7NJR7_9GAMM</name>
<dbReference type="PANTHER" id="PTHR13696">
    <property type="entry name" value="P-LOOP CONTAINING NUCLEOSIDE TRIPHOSPHATE HYDROLASE"/>
    <property type="match status" value="1"/>
</dbReference>
<dbReference type="Pfam" id="PF13614">
    <property type="entry name" value="AAA_31"/>
    <property type="match status" value="1"/>
</dbReference>
<protein>
    <submittedName>
        <fullName evidence="2">AAA family ATPase</fullName>
    </submittedName>
</protein>
<dbReference type="InterPro" id="IPR050678">
    <property type="entry name" value="DNA_Partitioning_ATPase"/>
</dbReference>
<proteinExistence type="predicted"/>
<organism evidence="2 3">
    <name type="scientific">Allohahella marinimesophila</name>
    <dbReference type="NCBI Taxonomy" id="1054972"/>
    <lineage>
        <taxon>Bacteria</taxon>
        <taxon>Pseudomonadati</taxon>
        <taxon>Pseudomonadota</taxon>
        <taxon>Gammaproteobacteria</taxon>
        <taxon>Oceanospirillales</taxon>
        <taxon>Hahellaceae</taxon>
        <taxon>Allohahella</taxon>
    </lineage>
</organism>
<comment type="caution">
    <text evidence="2">The sequence shown here is derived from an EMBL/GenBank/DDBJ whole genome shotgun (WGS) entry which is preliminary data.</text>
</comment>
<sequence length="258" mass="28533">MRSIAIYNLKGGVGKTATAVNLAALAAESGGRTLVWDLDPQAAASWYLRAEPVKGFKAGRLIKGKIPIGQCIQRTAIAHLDVLPADLTLRNLDIILRREAELHPADAGSHAAMVFERWLSALSETYRLIIFDCPASLSDLAATVLQVADLVVIPVIPTHLSFETYGHVQRLMTAKKLKPKKLVPVLTMVDRRKLLHQTFCREASERLGRAPIGLIPYASDIEKMGNLRQPLLQFAPRSAATLAYRMLWKNLAELLRQQ</sequence>
<accession>A0ABP7NJR7</accession>
<dbReference type="InterPro" id="IPR025669">
    <property type="entry name" value="AAA_dom"/>
</dbReference>
<evidence type="ECO:0000313" key="3">
    <source>
        <dbReference type="Proteomes" id="UP001501337"/>
    </source>
</evidence>
<reference evidence="3" key="1">
    <citation type="journal article" date="2019" name="Int. J. Syst. Evol. Microbiol.">
        <title>The Global Catalogue of Microorganisms (GCM) 10K type strain sequencing project: providing services to taxonomists for standard genome sequencing and annotation.</title>
        <authorList>
            <consortium name="The Broad Institute Genomics Platform"/>
            <consortium name="The Broad Institute Genome Sequencing Center for Infectious Disease"/>
            <person name="Wu L."/>
            <person name="Ma J."/>
        </authorList>
    </citation>
    <scope>NUCLEOTIDE SEQUENCE [LARGE SCALE GENOMIC DNA]</scope>
    <source>
        <strain evidence="3">JCM 17555</strain>
    </source>
</reference>
<dbReference type="SUPFAM" id="SSF52540">
    <property type="entry name" value="P-loop containing nucleoside triphosphate hydrolases"/>
    <property type="match status" value="1"/>
</dbReference>
<dbReference type="PIRSF" id="PIRSF009320">
    <property type="entry name" value="Nuc_binding_HP_1000"/>
    <property type="match status" value="1"/>
</dbReference>
<keyword evidence="3" id="KW-1185">Reference proteome</keyword>
<dbReference type="CDD" id="cd02042">
    <property type="entry name" value="ParAB_family"/>
    <property type="match status" value="1"/>
</dbReference>
<dbReference type="Proteomes" id="UP001501337">
    <property type="component" value="Unassembled WGS sequence"/>
</dbReference>